<sequence>MSSEENVKRQEKSKKKLNLNFPETRFMRFLGGKDLIFGLFMLILIGIVIFIFDQVSYIFKPFIIVFNTIVAPIIVSLILYYLFNPIVNLMERYNISRLWGVIILFLVIIGVISLAINLLIPVISSQIKTFGTNFPHYITKVNQFIDNITKYTVASNFYSQIQDYLNSLAKKIPSMISDYFNGFGSKVKNIAETVVNVGVVIVTTPFVLFFMLKDGHRFKDFSTKIVPPKFRKDYHDLLDKMSVQVGSYIQGQIIVSLCIGVLLFIGYSIIGLDYGLILACIAAVTSVVPYIGPTIAISPAIIIALITSPIMLLKLIVVWTAVQFIEGHFISPNIMGKTLQIHPLTIIFILLSAGNLLGVVGVILGIPAYAILKVLVSHLYFLYKRRYNKYYGDDAGEYEFKNDEQEYIRD</sequence>
<organism evidence="8 9">
    <name type="scientific">Staphylococcus arlettae</name>
    <dbReference type="NCBI Taxonomy" id="29378"/>
    <lineage>
        <taxon>Bacteria</taxon>
        <taxon>Bacillati</taxon>
        <taxon>Bacillota</taxon>
        <taxon>Bacilli</taxon>
        <taxon>Bacillales</taxon>
        <taxon>Staphylococcaceae</taxon>
        <taxon>Staphylococcus</taxon>
    </lineage>
</organism>
<feature type="transmembrane region" description="Helical" evidence="6">
    <location>
        <begin position="274"/>
        <end position="291"/>
    </location>
</feature>
<dbReference type="Proteomes" id="UP000321598">
    <property type="component" value="Unassembled WGS sequence"/>
</dbReference>
<dbReference type="Proteomes" id="UP000254956">
    <property type="component" value="Unassembled WGS sequence"/>
</dbReference>
<dbReference type="InterPro" id="IPR002549">
    <property type="entry name" value="AI-2E-like"/>
</dbReference>
<feature type="transmembrane region" description="Helical" evidence="6">
    <location>
        <begin position="35"/>
        <end position="52"/>
    </location>
</feature>
<evidence type="ECO:0000313" key="7">
    <source>
        <dbReference type="EMBL" id="GEP99094.1"/>
    </source>
</evidence>
<dbReference type="PANTHER" id="PTHR21716:SF69">
    <property type="entry name" value="TRANSPORT PROTEIN YUBA-RELATED"/>
    <property type="match status" value="1"/>
</dbReference>
<evidence type="ECO:0000256" key="6">
    <source>
        <dbReference type="SAM" id="Phobius"/>
    </source>
</evidence>
<keyword evidence="3 6" id="KW-0812">Transmembrane</keyword>
<dbReference type="EMBL" id="UGZE01000001">
    <property type="protein sequence ID" value="SUJ19951.1"/>
    <property type="molecule type" value="Genomic_DNA"/>
</dbReference>
<evidence type="ECO:0000256" key="4">
    <source>
        <dbReference type="ARBA" id="ARBA00022989"/>
    </source>
</evidence>
<evidence type="ECO:0000256" key="5">
    <source>
        <dbReference type="ARBA" id="ARBA00023136"/>
    </source>
</evidence>
<evidence type="ECO:0000313" key="9">
    <source>
        <dbReference type="Proteomes" id="UP000254956"/>
    </source>
</evidence>
<comment type="subcellular location">
    <subcellularLocation>
        <location evidence="1">Membrane</location>
        <topology evidence="1">Multi-pass membrane protein</topology>
    </subcellularLocation>
</comment>
<protein>
    <submittedName>
        <fullName evidence="7">AI-2E family transporter</fullName>
    </submittedName>
    <submittedName>
        <fullName evidence="8">Permease</fullName>
    </submittedName>
</protein>
<evidence type="ECO:0000313" key="10">
    <source>
        <dbReference type="Proteomes" id="UP000321598"/>
    </source>
</evidence>
<keyword evidence="10" id="KW-1185">Reference proteome</keyword>
<feature type="transmembrane region" description="Helical" evidence="6">
    <location>
        <begin position="248"/>
        <end position="267"/>
    </location>
</feature>
<comment type="similarity">
    <text evidence="2">Belongs to the autoinducer-2 exporter (AI-2E) (TC 2.A.86) family.</text>
</comment>
<gene>
    <name evidence="8" type="primary">yhhT_1</name>
    <name evidence="8" type="ORF">NCTC12413_01556</name>
    <name evidence="7" type="ORF">SAR03_01320</name>
</gene>
<feature type="transmembrane region" description="Helical" evidence="6">
    <location>
        <begin position="64"/>
        <end position="83"/>
    </location>
</feature>
<feature type="transmembrane region" description="Helical" evidence="6">
    <location>
        <begin position="334"/>
        <end position="353"/>
    </location>
</feature>
<evidence type="ECO:0000313" key="8">
    <source>
        <dbReference type="EMBL" id="SUJ19951.1"/>
    </source>
</evidence>
<dbReference type="OrthoDB" id="9793390at2"/>
<reference evidence="8 9" key="1">
    <citation type="submission" date="2018-06" db="EMBL/GenBank/DDBJ databases">
        <authorList>
            <consortium name="Pathogen Informatics"/>
            <person name="Doyle S."/>
        </authorList>
    </citation>
    <scope>NUCLEOTIDE SEQUENCE [LARGE SCALE GENOMIC DNA]</scope>
    <source>
        <strain evidence="8 9">NCTC12413</strain>
    </source>
</reference>
<feature type="transmembrane region" description="Helical" evidence="6">
    <location>
        <begin position="98"/>
        <end position="120"/>
    </location>
</feature>
<reference evidence="7 10" key="2">
    <citation type="submission" date="2019-07" db="EMBL/GenBank/DDBJ databases">
        <title>Whole genome shotgun sequence of Staphylococcus arlettae NBRC 109765.</title>
        <authorList>
            <person name="Hosoyama A."/>
            <person name="Uohara A."/>
            <person name="Ohji S."/>
            <person name="Ichikawa N."/>
        </authorList>
    </citation>
    <scope>NUCLEOTIDE SEQUENCE [LARGE SCALE GENOMIC DNA]</scope>
    <source>
        <strain evidence="7 10">NBRC 109765</strain>
    </source>
</reference>
<dbReference type="PANTHER" id="PTHR21716">
    <property type="entry name" value="TRANSMEMBRANE PROTEIN"/>
    <property type="match status" value="1"/>
</dbReference>
<evidence type="ECO:0000256" key="1">
    <source>
        <dbReference type="ARBA" id="ARBA00004141"/>
    </source>
</evidence>
<evidence type="ECO:0000256" key="3">
    <source>
        <dbReference type="ARBA" id="ARBA00022692"/>
    </source>
</evidence>
<dbReference type="GO" id="GO:0016020">
    <property type="term" value="C:membrane"/>
    <property type="evidence" value="ECO:0007669"/>
    <property type="project" value="UniProtKB-SubCell"/>
</dbReference>
<evidence type="ECO:0000256" key="2">
    <source>
        <dbReference type="ARBA" id="ARBA00009773"/>
    </source>
</evidence>
<name>A0A380CHZ8_9STAP</name>
<dbReference type="AlphaFoldDB" id="A0A380CHZ8"/>
<feature type="transmembrane region" description="Helical" evidence="6">
    <location>
        <begin position="359"/>
        <end position="383"/>
    </location>
</feature>
<keyword evidence="4 6" id="KW-1133">Transmembrane helix</keyword>
<dbReference type="EMBL" id="BKAV01000001">
    <property type="protein sequence ID" value="GEP99094.1"/>
    <property type="molecule type" value="Genomic_DNA"/>
</dbReference>
<dbReference type="GO" id="GO:0055085">
    <property type="term" value="P:transmembrane transport"/>
    <property type="evidence" value="ECO:0007669"/>
    <property type="project" value="TreeGrafter"/>
</dbReference>
<accession>A0A380CHZ8</accession>
<dbReference type="RefSeq" id="WP_103387917.1">
    <property type="nucleotide sequence ID" value="NZ_BKAV01000001.1"/>
</dbReference>
<keyword evidence="5 6" id="KW-0472">Membrane</keyword>
<dbReference type="Pfam" id="PF01594">
    <property type="entry name" value="AI-2E_transport"/>
    <property type="match status" value="1"/>
</dbReference>
<feature type="transmembrane region" description="Helical" evidence="6">
    <location>
        <begin position="193"/>
        <end position="212"/>
    </location>
</feature>
<dbReference type="STRING" id="1212545.SARL_12106"/>
<proteinExistence type="inferred from homology"/>
<feature type="transmembrane region" description="Helical" evidence="6">
    <location>
        <begin position="297"/>
        <end position="322"/>
    </location>
</feature>